<name>A0AAP0F0H9_9MAGN</name>
<dbReference type="Pfam" id="PF00560">
    <property type="entry name" value="LRR_1"/>
    <property type="match status" value="1"/>
</dbReference>
<dbReference type="AlphaFoldDB" id="A0AAP0F0H9"/>
<dbReference type="PANTHER" id="PTHR47186:SF3">
    <property type="entry name" value="OS09G0267800 PROTEIN"/>
    <property type="match status" value="1"/>
</dbReference>
<dbReference type="Proteomes" id="UP001419268">
    <property type="component" value="Unassembled WGS sequence"/>
</dbReference>
<feature type="chain" id="PRO_5042929782" description="R13L1/DRL21-like LRR repeat region domain-containing protein" evidence="1">
    <location>
        <begin position="21"/>
        <end position="289"/>
    </location>
</feature>
<accession>A0AAP0F0H9</accession>
<dbReference type="EMBL" id="JBBNAG010000010">
    <property type="protein sequence ID" value="KAK9100217.1"/>
    <property type="molecule type" value="Genomic_DNA"/>
</dbReference>
<evidence type="ECO:0000313" key="3">
    <source>
        <dbReference type="EMBL" id="KAK9100217.1"/>
    </source>
</evidence>
<evidence type="ECO:0000256" key="1">
    <source>
        <dbReference type="SAM" id="SignalP"/>
    </source>
</evidence>
<keyword evidence="4" id="KW-1185">Reference proteome</keyword>
<dbReference type="InterPro" id="IPR001611">
    <property type="entry name" value="Leu-rich_rpt"/>
</dbReference>
<dbReference type="InterPro" id="IPR056789">
    <property type="entry name" value="LRR_R13L1-DRL21"/>
</dbReference>
<reference evidence="3 4" key="1">
    <citation type="submission" date="2024-01" db="EMBL/GenBank/DDBJ databases">
        <title>Genome assemblies of Stephania.</title>
        <authorList>
            <person name="Yang L."/>
        </authorList>
    </citation>
    <scope>NUCLEOTIDE SEQUENCE [LARGE SCALE GENOMIC DNA]</scope>
    <source>
        <strain evidence="3">JXDWG</strain>
        <tissue evidence="3">Leaf</tissue>
    </source>
</reference>
<comment type="caution">
    <text evidence="3">The sequence shown here is derived from an EMBL/GenBank/DDBJ whole genome shotgun (WGS) entry which is preliminary data.</text>
</comment>
<protein>
    <recommendedName>
        <fullName evidence="2">R13L1/DRL21-like LRR repeat region domain-containing protein</fullName>
    </recommendedName>
</protein>
<organism evidence="3 4">
    <name type="scientific">Stephania cephalantha</name>
    <dbReference type="NCBI Taxonomy" id="152367"/>
    <lineage>
        <taxon>Eukaryota</taxon>
        <taxon>Viridiplantae</taxon>
        <taxon>Streptophyta</taxon>
        <taxon>Embryophyta</taxon>
        <taxon>Tracheophyta</taxon>
        <taxon>Spermatophyta</taxon>
        <taxon>Magnoliopsida</taxon>
        <taxon>Ranunculales</taxon>
        <taxon>Menispermaceae</taxon>
        <taxon>Menispermoideae</taxon>
        <taxon>Cissampelideae</taxon>
        <taxon>Stephania</taxon>
    </lineage>
</organism>
<evidence type="ECO:0000313" key="4">
    <source>
        <dbReference type="Proteomes" id="UP001419268"/>
    </source>
</evidence>
<dbReference type="SUPFAM" id="SSF52058">
    <property type="entry name" value="L domain-like"/>
    <property type="match status" value="1"/>
</dbReference>
<evidence type="ECO:0000259" key="2">
    <source>
        <dbReference type="Pfam" id="PF25019"/>
    </source>
</evidence>
<dbReference type="PANTHER" id="PTHR47186">
    <property type="entry name" value="LEUCINE-RICH REPEAT-CONTAINING PROTEIN 57"/>
    <property type="match status" value="1"/>
</dbReference>
<proteinExistence type="predicted"/>
<dbReference type="Gene3D" id="3.80.10.10">
    <property type="entry name" value="Ribonuclease Inhibitor"/>
    <property type="match status" value="1"/>
</dbReference>
<keyword evidence="1" id="KW-0732">Signal</keyword>
<sequence>MKSWFTIHPLFHDLAQFILGDVCVRCTASDTCVLSDKTRYFSFLPAPHEPIKLKELYATMSLRSLLILCQDGMDLAPIKQLPYDLFLMLRSLRVLCLANLPTSDLPDSIGTLKHLRFLDLSNTSITRLPESVSTLCNLQTLLLNDCRKLIELPTDFGNLINLRQIRMVGCDKLKKMPDGVGRLTNIQTCSDFFVGKTNGYRVSELGNLFQLRGELTIARLENVENNMDAMKANMKMKQYLHTLILKWNDTQRGNSRDAESEEQIVNFLQPHANLKILVILSYGGLRFPS</sequence>
<feature type="signal peptide" evidence="1">
    <location>
        <begin position="1"/>
        <end position="20"/>
    </location>
</feature>
<dbReference type="Pfam" id="PF25019">
    <property type="entry name" value="LRR_R13L1-DRL21"/>
    <property type="match status" value="1"/>
</dbReference>
<gene>
    <name evidence="3" type="ORF">Scep_023647</name>
</gene>
<dbReference type="InterPro" id="IPR032675">
    <property type="entry name" value="LRR_dom_sf"/>
</dbReference>
<feature type="domain" description="R13L1/DRL21-like LRR repeat region" evidence="2">
    <location>
        <begin position="203"/>
        <end position="289"/>
    </location>
</feature>